<keyword evidence="5" id="KW-0238">DNA-binding</keyword>
<name>A0A6A6UKH8_9PEZI</name>
<evidence type="ECO:0000259" key="8">
    <source>
        <dbReference type="PROSITE" id="PS50048"/>
    </source>
</evidence>
<dbReference type="SUPFAM" id="SSF57701">
    <property type="entry name" value="Zn2/Cys6 DNA-binding domain"/>
    <property type="match status" value="1"/>
</dbReference>
<dbReference type="CDD" id="cd12148">
    <property type="entry name" value="fungal_TF_MHR"/>
    <property type="match status" value="1"/>
</dbReference>
<dbReference type="GO" id="GO:0000976">
    <property type="term" value="F:transcription cis-regulatory region binding"/>
    <property type="evidence" value="ECO:0007669"/>
    <property type="project" value="TreeGrafter"/>
</dbReference>
<dbReference type="Proteomes" id="UP000799302">
    <property type="component" value="Unassembled WGS sequence"/>
</dbReference>
<dbReference type="GO" id="GO:0008270">
    <property type="term" value="F:zinc ion binding"/>
    <property type="evidence" value="ECO:0007669"/>
    <property type="project" value="InterPro"/>
</dbReference>
<keyword evidence="10" id="KW-1185">Reference proteome</keyword>
<reference evidence="9" key="1">
    <citation type="journal article" date="2020" name="Stud. Mycol.">
        <title>101 Dothideomycetes genomes: a test case for predicting lifestyles and emergence of pathogens.</title>
        <authorList>
            <person name="Haridas S."/>
            <person name="Albert R."/>
            <person name="Binder M."/>
            <person name="Bloem J."/>
            <person name="Labutti K."/>
            <person name="Salamov A."/>
            <person name="Andreopoulos B."/>
            <person name="Baker S."/>
            <person name="Barry K."/>
            <person name="Bills G."/>
            <person name="Bluhm B."/>
            <person name="Cannon C."/>
            <person name="Castanera R."/>
            <person name="Culley D."/>
            <person name="Daum C."/>
            <person name="Ezra D."/>
            <person name="Gonzalez J."/>
            <person name="Henrissat B."/>
            <person name="Kuo A."/>
            <person name="Liang C."/>
            <person name="Lipzen A."/>
            <person name="Lutzoni F."/>
            <person name="Magnuson J."/>
            <person name="Mondo S."/>
            <person name="Nolan M."/>
            <person name="Ohm R."/>
            <person name="Pangilinan J."/>
            <person name="Park H.-J."/>
            <person name="Ramirez L."/>
            <person name="Alfaro M."/>
            <person name="Sun H."/>
            <person name="Tritt A."/>
            <person name="Yoshinaga Y."/>
            <person name="Zwiers L.-H."/>
            <person name="Turgeon B."/>
            <person name="Goodwin S."/>
            <person name="Spatafora J."/>
            <person name="Crous P."/>
            <person name="Grigoriev I."/>
        </authorList>
    </citation>
    <scope>NUCLEOTIDE SEQUENCE</scope>
    <source>
        <strain evidence="9">CBS 115976</strain>
    </source>
</reference>
<dbReference type="PANTHER" id="PTHR31845:SF21">
    <property type="entry name" value="REGULATORY PROTEIN LEU3"/>
    <property type="match status" value="1"/>
</dbReference>
<keyword evidence="3" id="KW-0862">Zinc</keyword>
<keyword evidence="6" id="KW-0804">Transcription</keyword>
<dbReference type="OrthoDB" id="2341546at2759"/>
<keyword evidence="4" id="KW-0805">Transcription regulation</keyword>
<evidence type="ECO:0000256" key="6">
    <source>
        <dbReference type="ARBA" id="ARBA00023163"/>
    </source>
</evidence>
<dbReference type="InterPro" id="IPR036864">
    <property type="entry name" value="Zn2-C6_fun-type_DNA-bd_sf"/>
</dbReference>
<evidence type="ECO:0000256" key="4">
    <source>
        <dbReference type="ARBA" id="ARBA00023015"/>
    </source>
</evidence>
<evidence type="ECO:0000313" key="9">
    <source>
        <dbReference type="EMBL" id="KAF2671568.1"/>
    </source>
</evidence>
<dbReference type="GO" id="GO:0000981">
    <property type="term" value="F:DNA-binding transcription factor activity, RNA polymerase II-specific"/>
    <property type="evidence" value="ECO:0007669"/>
    <property type="project" value="InterPro"/>
</dbReference>
<accession>A0A6A6UKH8</accession>
<keyword evidence="2" id="KW-0479">Metal-binding</keyword>
<feature type="domain" description="Zn(2)-C6 fungal-type" evidence="8">
    <location>
        <begin position="27"/>
        <end position="60"/>
    </location>
</feature>
<dbReference type="EMBL" id="MU004232">
    <property type="protein sequence ID" value="KAF2671568.1"/>
    <property type="molecule type" value="Genomic_DNA"/>
</dbReference>
<dbReference type="GO" id="GO:0001216">
    <property type="term" value="F:DNA-binding transcription activator activity"/>
    <property type="evidence" value="ECO:0007669"/>
    <property type="project" value="UniProtKB-ARBA"/>
</dbReference>
<evidence type="ECO:0000256" key="7">
    <source>
        <dbReference type="ARBA" id="ARBA00023242"/>
    </source>
</evidence>
<gene>
    <name evidence="9" type="ORF">BT63DRAFT_173508</name>
</gene>
<dbReference type="Pfam" id="PF00172">
    <property type="entry name" value="Zn_clus"/>
    <property type="match status" value="1"/>
</dbReference>
<proteinExistence type="predicted"/>
<protein>
    <recommendedName>
        <fullName evidence="8">Zn(2)-C6 fungal-type domain-containing protein</fullName>
    </recommendedName>
</protein>
<dbReference type="InterPro" id="IPR001138">
    <property type="entry name" value="Zn2Cys6_DnaBD"/>
</dbReference>
<dbReference type="InterPro" id="IPR051089">
    <property type="entry name" value="prtT"/>
</dbReference>
<comment type="subcellular location">
    <subcellularLocation>
        <location evidence="1">Nucleus</location>
    </subcellularLocation>
</comment>
<dbReference type="PROSITE" id="PS50048">
    <property type="entry name" value="ZN2_CY6_FUNGAL_2"/>
    <property type="match status" value="1"/>
</dbReference>
<evidence type="ECO:0000256" key="2">
    <source>
        <dbReference type="ARBA" id="ARBA00022723"/>
    </source>
</evidence>
<organism evidence="9 10">
    <name type="scientific">Microthyrium microscopicum</name>
    <dbReference type="NCBI Taxonomy" id="703497"/>
    <lineage>
        <taxon>Eukaryota</taxon>
        <taxon>Fungi</taxon>
        <taxon>Dikarya</taxon>
        <taxon>Ascomycota</taxon>
        <taxon>Pezizomycotina</taxon>
        <taxon>Dothideomycetes</taxon>
        <taxon>Dothideomycetes incertae sedis</taxon>
        <taxon>Microthyriales</taxon>
        <taxon>Microthyriaceae</taxon>
        <taxon>Microthyrium</taxon>
    </lineage>
</organism>
<dbReference type="GO" id="GO:0005634">
    <property type="term" value="C:nucleus"/>
    <property type="evidence" value="ECO:0007669"/>
    <property type="project" value="UniProtKB-SubCell"/>
</dbReference>
<dbReference type="PANTHER" id="PTHR31845">
    <property type="entry name" value="FINGER DOMAIN PROTEIN, PUTATIVE-RELATED"/>
    <property type="match status" value="1"/>
</dbReference>
<dbReference type="FunFam" id="4.10.240.10:FF:000003">
    <property type="entry name" value="C6 transcription factor (Leu3)"/>
    <property type="match status" value="1"/>
</dbReference>
<dbReference type="CDD" id="cd00067">
    <property type="entry name" value="GAL4"/>
    <property type="match status" value="1"/>
</dbReference>
<evidence type="ECO:0000256" key="5">
    <source>
        <dbReference type="ARBA" id="ARBA00023125"/>
    </source>
</evidence>
<dbReference type="SMART" id="SM00066">
    <property type="entry name" value="GAL4"/>
    <property type="match status" value="1"/>
</dbReference>
<evidence type="ECO:0000256" key="3">
    <source>
        <dbReference type="ARBA" id="ARBA00022833"/>
    </source>
</evidence>
<dbReference type="Gene3D" id="4.10.240.10">
    <property type="entry name" value="Zn(2)-C6 fungal-type DNA-binding domain"/>
    <property type="match status" value="1"/>
</dbReference>
<keyword evidence="7" id="KW-0539">Nucleus</keyword>
<dbReference type="PROSITE" id="PS00463">
    <property type="entry name" value="ZN2_CY6_FUNGAL_1"/>
    <property type="match status" value="1"/>
</dbReference>
<evidence type="ECO:0000256" key="1">
    <source>
        <dbReference type="ARBA" id="ARBA00004123"/>
    </source>
</evidence>
<evidence type="ECO:0000313" key="10">
    <source>
        <dbReference type="Proteomes" id="UP000799302"/>
    </source>
</evidence>
<dbReference type="AlphaFoldDB" id="A0A6A6UKH8"/>
<sequence length="659" mass="73865">MSKRSLSSLYSSDRLQEHSGIKRNKKACTECRQQKVRCNASVDSKDPCSRCRRMGLSCLISDPFKREHKRQRLSELERETYELKRKLETQTAWSSSIPTPTLSIESSIAGISPVMNGTSASPPAPMSVVISPPAEEIIDIKSPISPAGTLSRSIEGVTLPAAVIDELFLVFFRDFHRFLPILDASKDPNTFYERSPLLFWAVTGIACKSYAKDPTLLDSLGEKVLNLALLSLQKASIANIKGLLLILTWPLPKSAASHDTTYAIAGSVIHMAMQIGLHIPTSSQDFSRVKVDLTETQIVRRAELWGYVIVTYQRSCSFKGHSPLALMETYQDSEQRHALFQRISPSLRFQLRLNGVATRCSSALLQNGLRIMTKDQEHALDVLIRVFEATLKDIEPAAQTDLDKFYLYVARLTIQAFHFYKDPSKKIPTFMLTRMYTSACTVLRHMDRCDASGSLKFTAAPFYYFYATSLSAFTILRLLKSHIAQYMDENAKESFFLGVNIMKRLSSENNDGPTRVAQIMTQLWNSERCFKNPDGTEHMALRIRTRLAMSAVFDAIWWWREEFGGQQGAYTLSEDQPNDETRDPTTTTGLAISGATPEFTEVGPPGQGTTSAQDMSSFLDEHLLAELGWTNSNSFFYPPIAGPYGTDWYSPTDVNGFAI</sequence>